<keyword evidence="2" id="KW-1185">Reference proteome</keyword>
<proteinExistence type="predicted"/>
<comment type="caution">
    <text evidence="1">The sequence shown here is derived from an EMBL/GenBank/DDBJ whole genome shotgun (WGS) entry which is preliminary data.</text>
</comment>
<dbReference type="AlphaFoldDB" id="A0A3D8MEW9"/>
<reference evidence="2" key="1">
    <citation type="submission" date="2018-08" db="EMBL/GenBank/DDBJ databases">
        <authorList>
            <person name="Zhang J."/>
            <person name="Du Z.-J."/>
        </authorList>
    </citation>
    <scope>NUCLEOTIDE SEQUENCE [LARGE SCALE GENOMIC DNA]</scope>
    <source>
        <strain evidence="2">KCTC 52655</strain>
    </source>
</reference>
<dbReference type="Pfam" id="PF04338">
    <property type="entry name" value="DUF481"/>
    <property type="match status" value="1"/>
</dbReference>
<dbReference type="EMBL" id="QRHA01000001">
    <property type="protein sequence ID" value="RDV29419.1"/>
    <property type="molecule type" value="Genomic_DNA"/>
</dbReference>
<evidence type="ECO:0000313" key="2">
    <source>
        <dbReference type="Proteomes" id="UP000256561"/>
    </source>
</evidence>
<accession>A0A3D8MEW9</accession>
<dbReference type="Proteomes" id="UP000256561">
    <property type="component" value="Unassembled WGS sequence"/>
</dbReference>
<evidence type="ECO:0000313" key="1">
    <source>
        <dbReference type="EMBL" id="RDV29419.1"/>
    </source>
</evidence>
<name>A0A3D8MEW9_9ALTE</name>
<organism evidence="1 2">
    <name type="scientific">Alteromonas aestuariivivens</name>
    <dbReference type="NCBI Taxonomy" id="1938339"/>
    <lineage>
        <taxon>Bacteria</taxon>
        <taxon>Pseudomonadati</taxon>
        <taxon>Pseudomonadota</taxon>
        <taxon>Gammaproteobacteria</taxon>
        <taxon>Alteromonadales</taxon>
        <taxon>Alteromonadaceae</taxon>
        <taxon>Alteromonas/Salinimonas group</taxon>
        <taxon>Alteromonas</taxon>
    </lineage>
</organism>
<dbReference type="OrthoDB" id="5292716at2"/>
<sequence>MAAKRSRIQTLYNTDFVVQDGADPHFSLDGEVGLLLATGNTDATSVKASLAADHETHDWSNIYFAEMLYKEVEKNVNGEKVNDVAAERYFAYGQFDYKLGTPGRRMFMYGDYENDRFNGYNYRASLAGGWSHRLWRDEDSEFRYSVGPGYAFVSAEEEKNDNLNDGVIVRASAEYKFQWATGAKFRQFVSMESGEDNTKSRSETSLSANLFGSLAMKLALKMNHETSVLEAAEKLNTETSVSLVYQFF</sequence>
<protein>
    <submittedName>
        <fullName evidence="1">DUF481 domain-containing protein</fullName>
    </submittedName>
</protein>
<dbReference type="InterPro" id="IPR007433">
    <property type="entry name" value="DUF481"/>
</dbReference>
<gene>
    <name evidence="1" type="ORF">DXV75_01095</name>
</gene>